<keyword evidence="3 6" id="KW-0812">Transmembrane</keyword>
<feature type="transmembrane region" description="Helical" evidence="6">
    <location>
        <begin position="310"/>
        <end position="329"/>
    </location>
</feature>
<dbReference type="EMBL" id="CCMZ01000056">
    <property type="protein sequence ID" value="CDX26146.1"/>
    <property type="molecule type" value="Genomic_DNA"/>
</dbReference>
<reference evidence="9" key="2">
    <citation type="submission" date="2014-08" db="EMBL/GenBank/DDBJ databases">
        <authorList>
            <person name="Moulin L."/>
        </authorList>
    </citation>
    <scope>NUCLEOTIDE SEQUENCE [LARGE SCALE GENOMIC DNA]</scope>
</reference>
<feature type="transmembrane region" description="Helical" evidence="6">
    <location>
        <begin position="56"/>
        <end position="76"/>
    </location>
</feature>
<keyword evidence="4 6" id="KW-1133">Transmembrane helix</keyword>
<dbReference type="EMBL" id="CCND01000006">
    <property type="protein sequence ID" value="CDX51991.1"/>
    <property type="molecule type" value="Genomic_DNA"/>
</dbReference>
<evidence type="ECO:0000256" key="3">
    <source>
        <dbReference type="ARBA" id="ARBA00022692"/>
    </source>
</evidence>
<dbReference type="InterPro" id="IPR036259">
    <property type="entry name" value="MFS_trans_sf"/>
</dbReference>
<dbReference type="PANTHER" id="PTHR23513:SF6">
    <property type="entry name" value="MAJOR FACILITATOR SUPERFAMILY ASSOCIATED DOMAIN-CONTAINING PROTEIN"/>
    <property type="match status" value="1"/>
</dbReference>
<evidence type="ECO:0008006" key="11">
    <source>
        <dbReference type="Google" id="ProtNLM"/>
    </source>
</evidence>
<dbReference type="GO" id="GO:0022857">
    <property type="term" value="F:transmembrane transporter activity"/>
    <property type="evidence" value="ECO:0007669"/>
    <property type="project" value="InterPro"/>
</dbReference>
<evidence type="ECO:0000313" key="8">
    <source>
        <dbReference type="EMBL" id="CDX51991.1"/>
    </source>
</evidence>
<feature type="transmembrane region" description="Helical" evidence="6">
    <location>
        <begin position="224"/>
        <end position="249"/>
    </location>
</feature>
<evidence type="ECO:0000313" key="7">
    <source>
        <dbReference type="EMBL" id="CDX26146.1"/>
    </source>
</evidence>
<evidence type="ECO:0000313" key="10">
    <source>
        <dbReference type="Proteomes" id="UP000182888"/>
    </source>
</evidence>
<dbReference type="PANTHER" id="PTHR23513">
    <property type="entry name" value="INTEGRAL MEMBRANE EFFLUX PROTEIN-RELATED"/>
    <property type="match status" value="1"/>
</dbReference>
<feature type="transmembrane region" description="Helical" evidence="6">
    <location>
        <begin position="83"/>
        <end position="102"/>
    </location>
</feature>
<evidence type="ECO:0000256" key="6">
    <source>
        <dbReference type="SAM" id="Phobius"/>
    </source>
</evidence>
<accession>A0A090E8H5</accession>
<reference evidence="8" key="1">
    <citation type="submission" date="2014-08" db="EMBL/GenBank/DDBJ databases">
        <title>DNA barcoding of Bradysia (Diptera: Sciaridae) for detection of the immature stages on agricultural crops.</title>
        <authorList>
            <person name="Shin S."/>
            <person name="Jung S."/>
            <person name="Heller K."/>
            <person name="Menzel F."/>
            <person name="Hong T.-K."/>
            <person name="Lee H."/>
            <person name="Lee S."/>
        </authorList>
    </citation>
    <scope>NUCLEOTIDE SEQUENCE</scope>
</reference>
<dbReference type="Gene3D" id="1.20.1250.20">
    <property type="entry name" value="MFS general substrate transporter like domains"/>
    <property type="match status" value="1"/>
</dbReference>
<protein>
    <recommendedName>
        <fullName evidence="11">MFS transporter</fullName>
    </recommendedName>
</protein>
<dbReference type="Proteomes" id="UP000045285">
    <property type="component" value="Unassembled WGS sequence"/>
</dbReference>
<keyword evidence="2" id="KW-1003">Cell membrane</keyword>
<evidence type="ECO:0000256" key="5">
    <source>
        <dbReference type="ARBA" id="ARBA00023136"/>
    </source>
</evidence>
<reference evidence="7" key="4">
    <citation type="submission" date="2014-08" db="EMBL/GenBank/DDBJ databases">
        <authorList>
            <person name="Moulin Lionel"/>
        </authorList>
    </citation>
    <scope>NUCLEOTIDE SEQUENCE [LARGE SCALE GENOMIC DNA]</scope>
</reference>
<reference evidence="10" key="3">
    <citation type="submission" date="2014-08" db="EMBL/GenBank/DDBJ databases">
        <authorList>
            <person name="Edwards T."/>
        </authorList>
    </citation>
    <scope>NUCLEOTIDE SEQUENCE [LARGE SCALE GENOMIC DNA]</scope>
</reference>
<keyword evidence="5 6" id="KW-0472">Membrane</keyword>
<dbReference type="Proteomes" id="UP000182888">
    <property type="component" value="Unassembled WGS sequence"/>
</dbReference>
<dbReference type="STRING" id="69974.MPLDJ20_120570"/>
<evidence type="ECO:0000256" key="2">
    <source>
        <dbReference type="ARBA" id="ARBA00022475"/>
    </source>
</evidence>
<name>A0A090E8H5_MESPL</name>
<gene>
    <name evidence="8" type="ORF">MPL1032_140190</name>
    <name evidence="7" type="ORF">MPL3356_60262</name>
</gene>
<feature type="transmembrane region" description="Helical" evidence="6">
    <location>
        <begin position="170"/>
        <end position="190"/>
    </location>
</feature>
<feature type="transmembrane region" description="Helical" evidence="6">
    <location>
        <begin position="363"/>
        <end position="396"/>
    </location>
</feature>
<organism evidence="7 9">
    <name type="scientific">Mesorhizobium plurifarium</name>
    <dbReference type="NCBI Taxonomy" id="69974"/>
    <lineage>
        <taxon>Bacteria</taxon>
        <taxon>Pseudomonadati</taxon>
        <taxon>Pseudomonadota</taxon>
        <taxon>Alphaproteobacteria</taxon>
        <taxon>Hyphomicrobiales</taxon>
        <taxon>Phyllobacteriaceae</taxon>
        <taxon>Mesorhizobium</taxon>
    </lineage>
</organism>
<feature type="transmembrane region" description="Helical" evidence="6">
    <location>
        <begin position="108"/>
        <end position="130"/>
    </location>
</feature>
<proteinExistence type="predicted"/>
<dbReference type="Pfam" id="PF07690">
    <property type="entry name" value="MFS_1"/>
    <property type="match status" value="1"/>
</dbReference>
<sequence length="400" mass="44117">MSTHVRHPIWLPALRPADARTFASLYAVESFARATISSVIPIQAYEILHNERIVSILYTIVSLMGLSVTLFMPMLIRRFARRWVYTAGCVLLAIGSAFFVTHTLPGQIAGMLCRVMGASALSITLNLYIMDHIRKTDFMQAESLRMAWSMFAWTGGPTLGIFLYTHFGIYAAHGAVVVFAFALLCLFWFYRLSDNRSIRPGGKTRPANPLANIGRFVKQPRLRLAWLIAFGRSCFWTTFFVYGPLFMVITGQGELAGGLLVSAGNALLFVAIFWGRAGKRFGGRRVMTFAYFAMSAVLFAAGGVGEAAPLLTGALLLCGALFTIALDALGSTAFMRSVRSYEKAQMAAVYRTYLDFSELTPPLVYSVVLTFFGLGSVFVTLGILAAFCGFVTWRYLPKAF</sequence>
<dbReference type="SUPFAM" id="SSF103473">
    <property type="entry name" value="MFS general substrate transporter"/>
    <property type="match status" value="1"/>
</dbReference>
<comment type="subcellular location">
    <subcellularLocation>
        <location evidence="1">Cell membrane</location>
        <topology evidence="1">Multi-pass membrane protein</topology>
    </subcellularLocation>
</comment>
<dbReference type="GO" id="GO:0005886">
    <property type="term" value="C:plasma membrane"/>
    <property type="evidence" value="ECO:0007669"/>
    <property type="project" value="UniProtKB-SubCell"/>
</dbReference>
<evidence type="ECO:0000313" key="9">
    <source>
        <dbReference type="Proteomes" id="UP000045285"/>
    </source>
</evidence>
<feature type="transmembrane region" description="Helical" evidence="6">
    <location>
        <begin position="146"/>
        <end position="164"/>
    </location>
</feature>
<keyword evidence="9" id="KW-1185">Reference proteome</keyword>
<feature type="transmembrane region" description="Helical" evidence="6">
    <location>
        <begin position="286"/>
        <end position="304"/>
    </location>
</feature>
<feature type="transmembrane region" description="Helical" evidence="6">
    <location>
        <begin position="255"/>
        <end position="274"/>
    </location>
</feature>
<dbReference type="AlphaFoldDB" id="A0A090E8H5"/>
<evidence type="ECO:0000256" key="4">
    <source>
        <dbReference type="ARBA" id="ARBA00022989"/>
    </source>
</evidence>
<dbReference type="InterPro" id="IPR011701">
    <property type="entry name" value="MFS"/>
</dbReference>
<evidence type="ECO:0000256" key="1">
    <source>
        <dbReference type="ARBA" id="ARBA00004651"/>
    </source>
</evidence>